<dbReference type="Proteomes" id="UP000324800">
    <property type="component" value="Unassembled WGS sequence"/>
</dbReference>
<keyword evidence="1" id="KW-1133">Transmembrane helix</keyword>
<name>A0A5J4VEP9_9EUKA</name>
<organism evidence="2 3">
    <name type="scientific">Streblomastix strix</name>
    <dbReference type="NCBI Taxonomy" id="222440"/>
    <lineage>
        <taxon>Eukaryota</taxon>
        <taxon>Metamonada</taxon>
        <taxon>Preaxostyla</taxon>
        <taxon>Oxymonadida</taxon>
        <taxon>Streblomastigidae</taxon>
        <taxon>Streblomastix</taxon>
    </lineage>
</organism>
<reference evidence="2 3" key="1">
    <citation type="submission" date="2019-03" db="EMBL/GenBank/DDBJ databases">
        <title>Single cell metagenomics reveals metabolic interactions within the superorganism composed of flagellate Streblomastix strix and complex community of Bacteroidetes bacteria on its surface.</title>
        <authorList>
            <person name="Treitli S.C."/>
            <person name="Kolisko M."/>
            <person name="Husnik F."/>
            <person name="Keeling P."/>
            <person name="Hampl V."/>
        </authorList>
    </citation>
    <scope>NUCLEOTIDE SEQUENCE [LARGE SCALE GENOMIC DNA]</scope>
    <source>
        <strain evidence="2">ST1C</strain>
    </source>
</reference>
<accession>A0A5J4VEP9</accession>
<keyword evidence="1" id="KW-0472">Membrane</keyword>
<gene>
    <name evidence="2" type="ORF">EZS28_023558</name>
</gene>
<comment type="caution">
    <text evidence="2">The sequence shown here is derived from an EMBL/GenBank/DDBJ whole genome shotgun (WGS) entry which is preliminary data.</text>
</comment>
<feature type="transmembrane region" description="Helical" evidence="1">
    <location>
        <begin position="27"/>
        <end position="47"/>
    </location>
</feature>
<dbReference type="AlphaFoldDB" id="A0A5J4VEP9"/>
<dbReference type="EMBL" id="SNRW01007640">
    <property type="protein sequence ID" value="KAA6380916.1"/>
    <property type="molecule type" value="Genomic_DNA"/>
</dbReference>
<feature type="non-terminal residue" evidence="2">
    <location>
        <position position="1"/>
    </location>
</feature>
<keyword evidence="1" id="KW-0812">Transmembrane</keyword>
<evidence type="ECO:0000256" key="1">
    <source>
        <dbReference type="SAM" id="Phobius"/>
    </source>
</evidence>
<evidence type="ECO:0000313" key="2">
    <source>
        <dbReference type="EMBL" id="KAA6380916.1"/>
    </source>
</evidence>
<proteinExistence type="predicted"/>
<evidence type="ECO:0000313" key="3">
    <source>
        <dbReference type="Proteomes" id="UP000324800"/>
    </source>
</evidence>
<sequence length="52" mass="5678">LAITMRQNQILLVQVAMLTAFVEIMNLVGSTGFVVISDIAAIGYSLLQKLLR</sequence>
<protein>
    <submittedName>
        <fullName evidence="2">Uncharacterized protein</fullName>
    </submittedName>
</protein>